<keyword evidence="1" id="KW-1133">Transmembrane helix</keyword>
<reference evidence="2" key="1">
    <citation type="submission" date="2022-08" db="UniProtKB">
        <authorList>
            <consortium name="EnsemblMetazoa"/>
        </authorList>
    </citation>
    <scope>IDENTIFICATION</scope>
</reference>
<keyword evidence="1" id="KW-0812">Transmembrane</keyword>
<accession>A0A8W7PKC7</accession>
<protein>
    <submittedName>
        <fullName evidence="2">Uncharacterized protein</fullName>
    </submittedName>
</protein>
<dbReference type="AlphaFoldDB" id="A0A8W7PKC7"/>
<keyword evidence="1" id="KW-0472">Membrane</keyword>
<dbReference type="EnsemblMetazoa" id="ACOM032585-RA">
    <property type="protein sequence ID" value="ACOM032585-PA.1"/>
    <property type="gene ID" value="ACOM032585"/>
</dbReference>
<proteinExistence type="predicted"/>
<feature type="transmembrane region" description="Helical" evidence="1">
    <location>
        <begin position="115"/>
        <end position="142"/>
    </location>
</feature>
<organism evidence="2">
    <name type="scientific">Anopheles coluzzii</name>
    <name type="common">African malaria mosquito</name>
    <dbReference type="NCBI Taxonomy" id="1518534"/>
    <lineage>
        <taxon>Eukaryota</taxon>
        <taxon>Metazoa</taxon>
        <taxon>Ecdysozoa</taxon>
        <taxon>Arthropoda</taxon>
        <taxon>Hexapoda</taxon>
        <taxon>Insecta</taxon>
        <taxon>Pterygota</taxon>
        <taxon>Neoptera</taxon>
        <taxon>Endopterygota</taxon>
        <taxon>Diptera</taxon>
        <taxon>Nematocera</taxon>
        <taxon>Culicoidea</taxon>
        <taxon>Culicidae</taxon>
        <taxon>Anophelinae</taxon>
        <taxon>Anopheles</taxon>
    </lineage>
</organism>
<name>A0A8W7PKC7_ANOCL</name>
<evidence type="ECO:0000313" key="2">
    <source>
        <dbReference type="EnsemblMetazoa" id="ACOM032585-PA.1"/>
    </source>
</evidence>
<dbReference type="Proteomes" id="UP000075882">
    <property type="component" value="Unassembled WGS sequence"/>
</dbReference>
<sequence>MSSTTSVGPSWIVTIGGSGKSPAYSQTTFIFQSVSRNSPFTFGFSARQVSVLPSSSVVGAKLRVDVVVLWSTVSSRVRLICRLPLYQVMMAFGREPVLWQTISYRLSATSVAGGLITFIVRGFTACPCLVSFGSTSFVFIVWQVKMAFRSLRCIVGQSSRFSMTSPEFCSYWSSTITPLISHRTSGCGRPLDESVGRLKCQASFRLMDETQRSADADESEKHV</sequence>
<evidence type="ECO:0000256" key="1">
    <source>
        <dbReference type="SAM" id="Phobius"/>
    </source>
</evidence>